<reference evidence="1" key="1">
    <citation type="submission" date="2021-05" db="EMBL/GenBank/DDBJ databases">
        <authorList>
            <person name="Scholz U."/>
            <person name="Mascher M."/>
            <person name="Fiebig A."/>
        </authorList>
    </citation>
    <scope>NUCLEOTIDE SEQUENCE [LARGE SCALE GENOMIC DNA]</scope>
</reference>
<organism evidence="1 2">
    <name type="scientific">Avena sativa</name>
    <name type="common">Oat</name>
    <dbReference type="NCBI Taxonomy" id="4498"/>
    <lineage>
        <taxon>Eukaryota</taxon>
        <taxon>Viridiplantae</taxon>
        <taxon>Streptophyta</taxon>
        <taxon>Embryophyta</taxon>
        <taxon>Tracheophyta</taxon>
        <taxon>Spermatophyta</taxon>
        <taxon>Magnoliopsida</taxon>
        <taxon>Liliopsida</taxon>
        <taxon>Poales</taxon>
        <taxon>Poaceae</taxon>
        <taxon>BOP clade</taxon>
        <taxon>Pooideae</taxon>
        <taxon>Poodae</taxon>
        <taxon>Poeae</taxon>
        <taxon>Poeae Chloroplast Group 1 (Aveneae type)</taxon>
        <taxon>Aveninae</taxon>
        <taxon>Avena</taxon>
    </lineage>
</organism>
<dbReference type="Proteomes" id="UP001732700">
    <property type="component" value="Chromosome 4C"/>
</dbReference>
<evidence type="ECO:0000313" key="1">
    <source>
        <dbReference type="EnsemblPlants" id="AVESA.00010b.r2.4CG1249360.1.CDS"/>
    </source>
</evidence>
<evidence type="ECO:0000313" key="2">
    <source>
        <dbReference type="Proteomes" id="UP001732700"/>
    </source>
</evidence>
<sequence length="167" mass="18276">MKHIHKYTPGRIIFSVTHASHDDIGGGGVNLKLTILANNTSHRAKVNFLGFFVVLTNSTSSTEKYTTDFTVLEPKFPFPSEHDYSSSEQSSVEIKASVHLLDAGMVSSFTGQRLNTRGLTVVLTSEVRFLIGVARTKIFDIRVSCPGVTFVHDGPMSRAQQAFPCDG</sequence>
<proteinExistence type="predicted"/>
<protein>
    <submittedName>
        <fullName evidence="1">Uncharacterized protein</fullName>
    </submittedName>
</protein>
<keyword evidence="2" id="KW-1185">Reference proteome</keyword>
<dbReference type="EnsemblPlants" id="AVESA.00010b.r2.4CG1249360.1">
    <property type="protein sequence ID" value="AVESA.00010b.r2.4CG1249360.1.CDS"/>
    <property type="gene ID" value="AVESA.00010b.r2.4CG1249360"/>
</dbReference>
<accession>A0ACD5WNS1</accession>
<name>A0ACD5WNS1_AVESA</name>
<reference evidence="1" key="2">
    <citation type="submission" date="2025-09" db="UniProtKB">
        <authorList>
            <consortium name="EnsemblPlants"/>
        </authorList>
    </citation>
    <scope>IDENTIFICATION</scope>
</reference>